<dbReference type="AlphaFoldDB" id="A0A9N9I0U7"/>
<evidence type="ECO:0000313" key="1">
    <source>
        <dbReference type="EMBL" id="CAG8715136.1"/>
    </source>
</evidence>
<proteinExistence type="predicted"/>
<organism evidence="1 2">
    <name type="scientific">Funneliformis mosseae</name>
    <name type="common">Endomycorrhizal fungus</name>
    <name type="synonym">Glomus mosseae</name>
    <dbReference type="NCBI Taxonomy" id="27381"/>
    <lineage>
        <taxon>Eukaryota</taxon>
        <taxon>Fungi</taxon>
        <taxon>Fungi incertae sedis</taxon>
        <taxon>Mucoromycota</taxon>
        <taxon>Glomeromycotina</taxon>
        <taxon>Glomeromycetes</taxon>
        <taxon>Glomerales</taxon>
        <taxon>Glomeraceae</taxon>
        <taxon>Funneliformis</taxon>
    </lineage>
</organism>
<accession>A0A9N9I0U7</accession>
<protein>
    <submittedName>
        <fullName evidence="1">12354_t:CDS:1</fullName>
    </submittedName>
</protein>
<dbReference type="Proteomes" id="UP000789375">
    <property type="component" value="Unassembled WGS sequence"/>
</dbReference>
<reference evidence="1" key="1">
    <citation type="submission" date="2021-06" db="EMBL/GenBank/DDBJ databases">
        <authorList>
            <person name="Kallberg Y."/>
            <person name="Tangrot J."/>
            <person name="Rosling A."/>
        </authorList>
    </citation>
    <scope>NUCLEOTIDE SEQUENCE</scope>
    <source>
        <strain evidence="1">87-6 pot B 2015</strain>
    </source>
</reference>
<keyword evidence="2" id="KW-1185">Reference proteome</keyword>
<comment type="caution">
    <text evidence="1">The sequence shown here is derived from an EMBL/GenBank/DDBJ whole genome shotgun (WGS) entry which is preliminary data.</text>
</comment>
<gene>
    <name evidence="1" type="ORF">FMOSSE_LOCUS14585</name>
</gene>
<name>A0A9N9I0U7_FUNMO</name>
<evidence type="ECO:0000313" key="2">
    <source>
        <dbReference type="Proteomes" id="UP000789375"/>
    </source>
</evidence>
<sequence length="133" mass="15588">MQRDEQFLQIDKEAQQYKKMISSLFTIRNTDDDIQIFDEDIILPLNILDNETENDEEYETLANWIELIEDEVQDLEIEKTNVNENFDITVANISQIVHPVNDIQAKWNLCDIFANNLEFPNYLGSFVTGTINK</sequence>
<dbReference type="EMBL" id="CAJVPP010011671">
    <property type="protein sequence ID" value="CAG8715136.1"/>
    <property type="molecule type" value="Genomic_DNA"/>
</dbReference>